<dbReference type="InterPro" id="IPR036179">
    <property type="entry name" value="Ig-like_dom_sf"/>
</dbReference>
<evidence type="ECO:0000259" key="1">
    <source>
        <dbReference type="SMART" id="SM00409"/>
    </source>
</evidence>
<keyword evidence="3" id="KW-1185">Reference proteome</keyword>
<dbReference type="AlphaFoldDB" id="A0ABD0MH00"/>
<dbReference type="Gene3D" id="2.60.40.10">
    <property type="entry name" value="Immunoglobulins"/>
    <property type="match status" value="1"/>
</dbReference>
<protein>
    <recommendedName>
        <fullName evidence="1">Immunoglobulin domain-containing protein</fullName>
    </recommendedName>
</protein>
<feature type="non-terminal residue" evidence="2">
    <location>
        <position position="110"/>
    </location>
</feature>
<dbReference type="EMBL" id="JAMKFB020000430">
    <property type="protein sequence ID" value="KAL0149489.1"/>
    <property type="molecule type" value="Genomic_DNA"/>
</dbReference>
<feature type="domain" description="Immunoglobulin" evidence="1">
    <location>
        <begin position="8"/>
        <end position="110"/>
    </location>
</feature>
<dbReference type="PANTHER" id="PTHR21063">
    <property type="entry name" value="LFA-3"/>
    <property type="match status" value="1"/>
</dbReference>
<dbReference type="SMART" id="SM00409">
    <property type="entry name" value="IG"/>
    <property type="match status" value="1"/>
</dbReference>
<proteinExistence type="predicted"/>
<accession>A0ABD0MH00</accession>
<reference evidence="2 3" key="1">
    <citation type="submission" date="2024-05" db="EMBL/GenBank/DDBJ databases">
        <title>Genome sequencing and assembly of Indian major carp, Cirrhinus mrigala (Hamilton, 1822).</title>
        <authorList>
            <person name="Mohindra V."/>
            <person name="Chowdhury L.M."/>
            <person name="Lal K."/>
            <person name="Jena J.K."/>
        </authorList>
    </citation>
    <scope>NUCLEOTIDE SEQUENCE [LARGE SCALE GENOMIC DNA]</scope>
    <source>
        <strain evidence="2">CM1030</strain>
        <tissue evidence="2">Blood</tissue>
    </source>
</reference>
<name>A0ABD0MH00_CIRMR</name>
<dbReference type="InterPro" id="IPR003599">
    <property type="entry name" value="Ig_sub"/>
</dbReference>
<dbReference type="Proteomes" id="UP001529510">
    <property type="component" value="Unassembled WGS sequence"/>
</dbReference>
<comment type="caution">
    <text evidence="2">The sequence shown here is derived from an EMBL/GenBank/DDBJ whole genome shotgun (WGS) entry which is preliminary data.</text>
</comment>
<dbReference type="PANTHER" id="PTHR21063:SF4">
    <property type="entry name" value="CD48 ANTIGEN-RELATED"/>
    <property type="match status" value="1"/>
</dbReference>
<evidence type="ECO:0000313" key="2">
    <source>
        <dbReference type="EMBL" id="KAL0149489.1"/>
    </source>
</evidence>
<feature type="non-terminal residue" evidence="2">
    <location>
        <position position="1"/>
    </location>
</feature>
<dbReference type="InterPro" id="IPR013783">
    <property type="entry name" value="Ig-like_fold"/>
</dbReference>
<dbReference type="FunFam" id="2.60.40.10:FF:002431">
    <property type="entry name" value="Si:ch211-222k6.3"/>
    <property type="match status" value="1"/>
</dbReference>
<dbReference type="SUPFAM" id="SSF48726">
    <property type="entry name" value="Immunoglobulin"/>
    <property type="match status" value="1"/>
</dbReference>
<sequence length="110" mass="12284">VFADTDAVKSLSVLEGDSVTLNTGLTEMMDDDLILWRFGTENTLIAKINVTDDSVTLYNNVLDGRFRDRLKLDDQTGSLTITNILSKHSGDYKLLTSSVNKNFNFNVTVY</sequence>
<gene>
    <name evidence="2" type="ORF">M9458_055277</name>
</gene>
<evidence type="ECO:0000313" key="3">
    <source>
        <dbReference type="Proteomes" id="UP001529510"/>
    </source>
</evidence>
<organism evidence="2 3">
    <name type="scientific">Cirrhinus mrigala</name>
    <name type="common">Mrigala</name>
    <dbReference type="NCBI Taxonomy" id="683832"/>
    <lineage>
        <taxon>Eukaryota</taxon>
        <taxon>Metazoa</taxon>
        <taxon>Chordata</taxon>
        <taxon>Craniata</taxon>
        <taxon>Vertebrata</taxon>
        <taxon>Euteleostomi</taxon>
        <taxon>Actinopterygii</taxon>
        <taxon>Neopterygii</taxon>
        <taxon>Teleostei</taxon>
        <taxon>Ostariophysi</taxon>
        <taxon>Cypriniformes</taxon>
        <taxon>Cyprinidae</taxon>
        <taxon>Labeoninae</taxon>
        <taxon>Labeonini</taxon>
        <taxon>Cirrhinus</taxon>
    </lineage>
</organism>